<organism evidence="1 2">
    <name type="scientific">Yersinia canariae</name>
    <dbReference type="NCBI Taxonomy" id="2607663"/>
    <lineage>
        <taxon>Bacteria</taxon>
        <taxon>Pseudomonadati</taxon>
        <taxon>Pseudomonadota</taxon>
        <taxon>Gammaproteobacteria</taxon>
        <taxon>Enterobacterales</taxon>
        <taxon>Yersiniaceae</taxon>
        <taxon>Yersinia</taxon>
    </lineage>
</organism>
<dbReference type="Proteomes" id="UP000464402">
    <property type="component" value="Chromosome"/>
</dbReference>
<dbReference type="KEGG" id="yca:F0T03_03630"/>
<dbReference type="AlphaFoldDB" id="A0A857EW92"/>
<evidence type="ECO:0000313" key="1">
    <source>
        <dbReference type="EMBL" id="QHB31361.1"/>
    </source>
</evidence>
<accession>A0A857EW92</accession>
<evidence type="ECO:0000313" key="2">
    <source>
        <dbReference type="Proteomes" id="UP000464402"/>
    </source>
</evidence>
<dbReference type="RefSeq" id="WP_159677243.1">
    <property type="nucleotide sequence ID" value="NZ_CP043727.1"/>
</dbReference>
<name>A0A857EW92_9GAMM</name>
<dbReference type="Pfam" id="PF03995">
    <property type="entry name" value="Inhibitor_I36"/>
    <property type="match status" value="1"/>
</dbReference>
<protein>
    <submittedName>
        <fullName evidence="1">GNAT family N-acetyltransferase</fullName>
    </submittedName>
</protein>
<dbReference type="Gene3D" id="2.60.20.10">
    <property type="entry name" value="Crystallins"/>
    <property type="match status" value="2"/>
</dbReference>
<dbReference type="SUPFAM" id="SSF49695">
    <property type="entry name" value="gamma-Crystallin-like"/>
    <property type="match status" value="2"/>
</dbReference>
<reference evidence="2" key="1">
    <citation type="submission" date="2019-09" db="EMBL/GenBank/DDBJ databases">
        <title>Yersinia canariae sp. nov., isolated from a human yersiniosis case.</title>
        <authorList>
            <person name="Nguyen S.V."/>
            <person name="Greig D."/>
            <person name="Hurley D."/>
            <person name="Cao Y."/>
            <person name="McCabe E."/>
            <person name="Mitchell M."/>
            <person name="Jenkins C."/>
            <person name="Fanning S."/>
        </authorList>
    </citation>
    <scope>NUCLEOTIDE SEQUENCE [LARGE SCALE GENOMIC DNA]</scope>
    <source>
        <strain evidence="2">NCTC 14382</strain>
    </source>
</reference>
<dbReference type="SUPFAM" id="SSF55729">
    <property type="entry name" value="Acyl-CoA N-acyltransferases (Nat)"/>
    <property type="match status" value="1"/>
</dbReference>
<dbReference type="GO" id="GO:0016740">
    <property type="term" value="F:transferase activity"/>
    <property type="evidence" value="ECO:0007669"/>
    <property type="project" value="UniProtKB-KW"/>
</dbReference>
<dbReference type="EMBL" id="CP043727">
    <property type="protein sequence ID" value="QHB31361.1"/>
    <property type="molecule type" value="Genomic_DNA"/>
</dbReference>
<keyword evidence="1" id="KW-0808">Transferase</keyword>
<dbReference type="InterPro" id="IPR011024">
    <property type="entry name" value="G_crystallin-like"/>
</dbReference>
<proteinExistence type="predicted"/>
<dbReference type="InterPro" id="IPR016181">
    <property type="entry name" value="Acyl_CoA_acyltransferase"/>
</dbReference>
<dbReference type="Gene3D" id="3.40.630.30">
    <property type="match status" value="1"/>
</dbReference>
<sequence>MKIVIKILISIILIIPQIAYSNKAKVCFYEQADFGGESFCATESESRTNYNDEFDNRIESISVPPGMVVTLYDGVNFSGEKMILKNDINLQELQLSKLYENINSYEVAPAACFYTQDKFQGDSMCLASNQQIDLHHDHEPLIESGREVFPIHNDSIRSITVPHGITAKVYRNDNFNLPFFNLTENITDNYLKAINMSESITSIKVSEKKGLNCDQQCAIMTSHRIKLIDVFGEYWNNTRLQNKQVLLVFNTVELGDDDNYDIVLFNGPGISINERRVIFSDYSMINKFYFERYKRSDNLSFILQIKGDTIQTQFIQTLKNNLVDISPIISFDWLNSITISPEIIITNYNKDVPIVIEKTILTADTGDKDWEKRDLTQTSKIICAFTPFLNIYNYIIQGKCQQLDAIIFNIDRYFSSNTKGKTLHIAGSSTPLKPQPVTKEELLIQEGGDDHMTLAYIDNSKRSQSLSLPAVAKTCMVSIYSLMSTRPTRQIRPHCINWTLDIMTDFTLLFGNSLETWNTEFFGRMIDSIIRTGSIGVAVEDQELEDRLIKSIKEKIIEQTLEQTNSNALSYIKTAFDYAQLSYLTYSFYYLSDETPSQVELLPLGIYELLLETFIYRQTLPIIISQGELVEQSDLEFEVEILPIPTLEEEKKLSDIEVKNAQAMRKKLSETVSQWGLQYQGFSTEEDASADDSQHKNDKGLRKLLRAGDIVTGIINRRLVLRRPGEIYVVVKLQGRIIAIVVADRFNSQDRVELVASATLPDYVLFPDREGTVRGAGTAAVRELSRYLQQQGARILFSEVISQPSARVKQKVGFNFKSEF</sequence>
<keyword evidence="2" id="KW-1185">Reference proteome</keyword>
<gene>
    <name evidence="1" type="ORF">F0T03_03630</name>
</gene>